<evidence type="ECO:0000256" key="2">
    <source>
        <dbReference type="ARBA" id="ARBA00022737"/>
    </source>
</evidence>
<keyword evidence="1 5" id="KW-0768">Sushi</keyword>
<dbReference type="SUPFAM" id="SSF57535">
    <property type="entry name" value="Complement control module/SCR domain"/>
    <property type="match status" value="1"/>
</dbReference>
<dbReference type="SMART" id="SM00032">
    <property type="entry name" value="CCP"/>
    <property type="match status" value="2"/>
</dbReference>
<comment type="caution">
    <text evidence="5">Lacks conserved residue(s) required for the propagation of feature annotation.</text>
</comment>
<dbReference type="AlphaFoldDB" id="A0A4Y2HAF8"/>
<evidence type="ECO:0000256" key="1">
    <source>
        <dbReference type="ARBA" id="ARBA00022659"/>
    </source>
</evidence>
<dbReference type="Proteomes" id="UP000499080">
    <property type="component" value="Unassembled WGS sequence"/>
</dbReference>
<dbReference type="CDD" id="cd00033">
    <property type="entry name" value="CCP"/>
    <property type="match status" value="1"/>
</dbReference>
<keyword evidence="8" id="KW-1185">Reference proteome</keyword>
<dbReference type="Gene3D" id="2.10.70.10">
    <property type="entry name" value="Complement Module, domain 1"/>
    <property type="match status" value="1"/>
</dbReference>
<evidence type="ECO:0000313" key="7">
    <source>
        <dbReference type="EMBL" id="GBM62255.1"/>
    </source>
</evidence>
<dbReference type="InterPro" id="IPR035976">
    <property type="entry name" value="Sushi/SCR/CCP_sf"/>
</dbReference>
<keyword evidence="4" id="KW-0325">Glycoprotein</keyword>
<dbReference type="EMBL" id="BGPR01001807">
    <property type="protein sequence ID" value="GBM62255.1"/>
    <property type="molecule type" value="Genomic_DNA"/>
</dbReference>
<evidence type="ECO:0000259" key="6">
    <source>
        <dbReference type="PROSITE" id="PS50923"/>
    </source>
</evidence>
<dbReference type="Pfam" id="PF00084">
    <property type="entry name" value="Sushi"/>
    <property type="match status" value="1"/>
</dbReference>
<dbReference type="InterPro" id="IPR050350">
    <property type="entry name" value="Compl-Cell_Adhes-Reg"/>
</dbReference>
<evidence type="ECO:0000256" key="3">
    <source>
        <dbReference type="ARBA" id="ARBA00023157"/>
    </source>
</evidence>
<evidence type="ECO:0000256" key="4">
    <source>
        <dbReference type="ARBA" id="ARBA00023180"/>
    </source>
</evidence>
<comment type="caution">
    <text evidence="7">The sequence shown here is derived from an EMBL/GenBank/DDBJ whole genome shotgun (WGS) entry which is preliminary data.</text>
</comment>
<evidence type="ECO:0000313" key="8">
    <source>
        <dbReference type="Proteomes" id="UP000499080"/>
    </source>
</evidence>
<dbReference type="PANTHER" id="PTHR19325">
    <property type="entry name" value="COMPLEMENT COMPONENT-RELATED SUSHI DOMAIN-CONTAINING"/>
    <property type="match status" value="1"/>
</dbReference>
<keyword evidence="3" id="KW-1015">Disulfide bond</keyword>
<evidence type="ECO:0000256" key="5">
    <source>
        <dbReference type="PROSITE-ProRule" id="PRU00302"/>
    </source>
</evidence>
<accession>A0A4Y2HAF8</accession>
<sequence>MNVQVFPFSNSSLSLCEIEVYVKDDEWCDYPPQNFIPNGQLEVNRSKAVLHCKHGFKEKDGRKVYATCENNTWSYLSLQCVEGEPQKDYEILACPPPDFPEGGKYEPVKPEYEVGQTITYSCNNMAPMFIQNKVWISGEKVVTCQSSGKWSRVTPFCETPTKIKSRIAAEAEDSAMFNVLDSNLSTCAIVPENSETVKAFSFYHEVIVYFAALCFGRGRAKVEIIVAGFLKNTIRINDAGKYISGFLPIDFNKAA</sequence>
<reference evidence="7 8" key="1">
    <citation type="journal article" date="2019" name="Sci. Rep.">
        <title>Orb-weaving spider Araneus ventricosus genome elucidates the spidroin gene catalogue.</title>
        <authorList>
            <person name="Kono N."/>
            <person name="Nakamura H."/>
            <person name="Ohtoshi R."/>
            <person name="Moran D.A.P."/>
            <person name="Shinohara A."/>
            <person name="Yoshida Y."/>
            <person name="Fujiwara M."/>
            <person name="Mori M."/>
            <person name="Tomita M."/>
            <person name="Arakawa K."/>
        </authorList>
    </citation>
    <scope>NUCLEOTIDE SEQUENCE [LARGE SCALE GENOMIC DNA]</scope>
</reference>
<dbReference type="InterPro" id="IPR000436">
    <property type="entry name" value="Sushi_SCR_CCP_dom"/>
</dbReference>
<gene>
    <name evidence="7" type="ORF">AVEN_44048_1</name>
</gene>
<proteinExistence type="predicted"/>
<name>A0A4Y2HAF8_ARAVE</name>
<dbReference type="PROSITE" id="PS50923">
    <property type="entry name" value="SUSHI"/>
    <property type="match status" value="1"/>
</dbReference>
<protein>
    <recommendedName>
        <fullName evidence="6">Sushi domain-containing protein</fullName>
    </recommendedName>
</protein>
<organism evidence="7 8">
    <name type="scientific">Araneus ventricosus</name>
    <name type="common">Orbweaver spider</name>
    <name type="synonym">Epeira ventricosa</name>
    <dbReference type="NCBI Taxonomy" id="182803"/>
    <lineage>
        <taxon>Eukaryota</taxon>
        <taxon>Metazoa</taxon>
        <taxon>Ecdysozoa</taxon>
        <taxon>Arthropoda</taxon>
        <taxon>Chelicerata</taxon>
        <taxon>Arachnida</taxon>
        <taxon>Araneae</taxon>
        <taxon>Araneomorphae</taxon>
        <taxon>Entelegynae</taxon>
        <taxon>Araneoidea</taxon>
        <taxon>Araneidae</taxon>
        <taxon>Araneus</taxon>
    </lineage>
</organism>
<dbReference type="PANTHER" id="PTHR19325:SF567">
    <property type="entry name" value="SUSHI, VON WILLEBRAND FACTOR TYPE A, EGF AND PENTRAXIN DOMAIN-CONTAINING PROTEIN 1-LIKE"/>
    <property type="match status" value="1"/>
</dbReference>
<feature type="domain" description="Sushi" evidence="6">
    <location>
        <begin position="92"/>
        <end position="159"/>
    </location>
</feature>
<keyword evidence="2" id="KW-0677">Repeat</keyword>